<evidence type="ECO:0000256" key="1">
    <source>
        <dbReference type="ARBA" id="ARBA00022559"/>
    </source>
</evidence>
<dbReference type="GO" id="GO:0006979">
    <property type="term" value="P:response to oxidative stress"/>
    <property type="evidence" value="ECO:0007669"/>
    <property type="project" value="InterPro"/>
</dbReference>
<evidence type="ECO:0000313" key="5">
    <source>
        <dbReference type="Proteomes" id="UP000821853"/>
    </source>
</evidence>
<dbReference type="OrthoDB" id="6511538at2759"/>
<sequence length="537" mass="60383">MPPSLDPNNDTCSSPDEGKICLDQVSTTTPKRTRSGEYIYYHRHSQNILAEDSEDASRETKEWEQLQIEQFLMLVARTVAHVAHVFRKETCLLQVHALHKLRSYSTTRQSACDNTGLDGDFRVNQNVGLLVLHTLFLREHNRIARKLSAINPHWDDERTFQVTRRIVESRYQNVVFNEWLPEVIGPEATKRYGLHARSSGYTKYDPHVDPTMVNEFAAAAFRFSHSDIHGHFKLYGDTAVTNYLFRMPGGMTGSDLFAIDIQRGRDHGTRPYSDYVKLCRNVTIDSFEDLYEKKLMPAAIAKLYSTIYGSPSQNPRDVSPMSEMPLEGAAMGPTFLCIVSEMFSKLKYGDRFYFEHGQQAGSFTPGKCIEFWRRSPQGCQAGPWTAWLMRPGTCLRANWQAPRFGRGGGARRPSGPEPSGCPFARSEHRSERSVTSVARSAKITALYEETTKELLARLGEGDEAARKAALAHVNRRLKCDTGDSCSHVCPLQEGATCDPDSPYREPDGSCNNLANPGWGKAYACEKRLLDAVYADGN</sequence>
<accession>A0A9J6FL67</accession>
<dbReference type="SUPFAM" id="SSF48113">
    <property type="entry name" value="Heme-dependent peroxidases"/>
    <property type="match status" value="2"/>
</dbReference>
<proteinExistence type="predicted"/>
<feature type="compositionally biased region" description="Low complexity" evidence="3">
    <location>
        <begin position="411"/>
        <end position="420"/>
    </location>
</feature>
<protein>
    <recommendedName>
        <fullName evidence="6">Peroxidase</fullName>
    </recommendedName>
</protein>
<keyword evidence="1" id="KW-0575">Peroxidase</keyword>
<dbReference type="AlphaFoldDB" id="A0A9J6FL67"/>
<keyword evidence="2" id="KW-0349">Heme</keyword>
<name>A0A9J6FL67_HAELO</name>
<dbReference type="EMBL" id="JABSTR010000002">
    <property type="protein sequence ID" value="KAH9363571.1"/>
    <property type="molecule type" value="Genomic_DNA"/>
</dbReference>
<gene>
    <name evidence="4" type="ORF">HPB48_013780</name>
</gene>
<dbReference type="Gene3D" id="1.10.640.10">
    <property type="entry name" value="Haem peroxidase domain superfamily, animal type"/>
    <property type="match status" value="3"/>
</dbReference>
<evidence type="ECO:0008006" key="6">
    <source>
        <dbReference type="Google" id="ProtNLM"/>
    </source>
</evidence>
<dbReference type="InterPro" id="IPR010255">
    <property type="entry name" value="Haem_peroxidase_sf"/>
</dbReference>
<dbReference type="PRINTS" id="PR00457">
    <property type="entry name" value="ANPEROXIDASE"/>
</dbReference>
<keyword evidence="2" id="KW-0479">Metal-binding</keyword>
<evidence type="ECO:0000313" key="4">
    <source>
        <dbReference type="EMBL" id="KAH9363571.1"/>
    </source>
</evidence>
<feature type="binding site" description="axial binding residue" evidence="2">
    <location>
        <position position="225"/>
    </location>
    <ligand>
        <name>heme b</name>
        <dbReference type="ChEBI" id="CHEBI:60344"/>
    </ligand>
    <ligandPart>
        <name>Fe</name>
        <dbReference type="ChEBI" id="CHEBI:18248"/>
    </ligandPart>
</feature>
<dbReference type="Pfam" id="PF03098">
    <property type="entry name" value="An_peroxidase"/>
    <property type="match status" value="3"/>
</dbReference>
<dbReference type="InterPro" id="IPR037120">
    <property type="entry name" value="Haem_peroxidase_sf_animal"/>
</dbReference>
<keyword evidence="5" id="KW-1185">Reference proteome</keyword>
<dbReference type="GO" id="GO:0004601">
    <property type="term" value="F:peroxidase activity"/>
    <property type="evidence" value="ECO:0007669"/>
    <property type="project" value="UniProtKB-KW"/>
</dbReference>
<dbReference type="PANTHER" id="PTHR11475:SF143">
    <property type="entry name" value="PUTATIVE-RELATED"/>
    <property type="match status" value="1"/>
</dbReference>
<evidence type="ECO:0000256" key="2">
    <source>
        <dbReference type="PIRSR" id="PIRSR619791-2"/>
    </source>
</evidence>
<keyword evidence="1" id="KW-0560">Oxidoreductase</keyword>
<feature type="region of interest" description="Disordered" evidence="3">
    <location>
        <begin position="405"/>
        <end position="430"/>
    </location>
</feature>
<dbReference type="PROSITE" id="PS50292">
    <property type="entry name" value="PEROXIDASE_3"/>
    <property type="match status" value="2"/>
</dbReference>
<dbReference type="GO" id="GO:0046872">
    <property type="term" value="F:metal ion binding"/>
    <property type="evidence" value="ECO:0007669"/>
    <property type="project" value="UniProtKB-KW"/>
</dbReference>
<dbReference type="PANTHER" id="PTHR11475">
    <property type="entry name" value="OXIDASE/PEROXIDASE"/>
    <property type="match status" value="1"/>
</dbReference>
<keyword evidence="2" id="KW-0408">Iron</keyword>
<comment type="caution">
    <text evidence="4">The sequence shown here is derived from an EMBL/GenBank/DDBJ whole genome shotgun (WGS) entry which is preliminary data.</text>
</comment>
<reference evidence="4 5" key="1">
    <citation type="journal article" date="2020" name="Cell">
        <title>Large-Scale Comparative Analyses of Tick Genomes Elucidate Their Genetic Diversity and Vector Capacities.</title>
        <authorList>
            <consortium name="Tick Genome and Microbiome Consortium (TIGMIC)"/>
            <person name="Jia N."/>
            <person name="Wang J."/>
            <person name="Shi W."/>
            <person name="Du L."/>
            <person name="Sun Y."/>
            <person name="Zhan W."/>
            <person name="Jiang J.F."/>
            <person name="Wang Q."/>
            <person name="Zhang B."/>
            <person name="Ji P."/>
            <person name="Bell-Sakyi L."/>
            <person name="Cui X.M."/>
            <person name="Yuan T.T."/>
            <person name="Jiang B.G."/>
            <person name="Yang W.F."/>
            <person name="Lam T.T."/>
            <person name="Chang Q.C."/>
            <person name="Ding S.J."/>
            <person name="Wang X.J."/>
            <person name="Zhu J.G."/>
            <person name="Ruan X.D."/>
            <person name="Zhao L."/>
            <person name="Wei J.T."/>
            <person name="Ye R.Z."/>
            <person name="Que T.C."/>
            <person name="Du C.H."/>
            <person name="Zhou Y.H."/>
            <person name="Cheng J.X."/>
            <person name="Dai P.F."/>
            <person name="Guo W.B."/>
            <person name="Han X.H."/>
            <person name="Huang E.J."/>
            <person name="Li L.F."/>
            <person name="Wei W."/>
            <person name="Gao Y.C."/>
            <person name="Liu J.Z."/>
            <person name="Shao H.Z."/>
            <person name="Wang X."/>
            <person name="Wang C.C."/>
            <person name="Yang T.C."/>
            <person name="Huo Q.B."/>
            <person name="Li W."/>
            <person name="Chen H.Y."/>
            <person name="Chen S.E."/>
            <person name="Zhou L.G."/>
            <person name="Ni X.B."/>
            <person name="Tian J.H."/>
            <person name="Sheng Y."/>
            <person name="Liu T."/>
            <person name="Pan Y.S."/>
            <person name="Xia L.Y."/>
            <person name="Li J."/>
            <person name="Zhao F."/>
            <person name="Cao W.C."/>
        </authorList>
    </citation>
    <scope>NUCLEOTIDE SEQUENCE [LARGE SCALE GENOMIC DNA]</scope>
    <source>
        <strain evidence="4">HaeL-2018</strain>
    </source>
</reference>
<dbReference type="GO" id="GO:0020037">
    <property type="term" value="F:heme binding"/>
    <property type="evidence" value="ECO:0007669"/>
    <property type="project" value="InterPro"/>
</dbReference>
<dbReference type="Proteomes" id="UP000821853">
    <property type="component" value="Chromosome 10"/>
</dbReference>
<organism evidence="4 5">
    <name type="scientific">Haemaphysalis longicornis</name>
    <name type="common">Bush tick</name>
    <dbReference type="NCBI Taxonomy" id="44386"/>
    <lineage>
        <taxon>Eukaryota</taxon>
        <taxon>Metazoa</taxon>
        <taxon>Ecdysozoa</taxon>
        <taxon>Arthropoda</taxon>
        <taxon>Chelicerata</taxon>
        <taxon>Arachnida</taxon>
        <taxon>Acari</taxon>
        <taxon>Parasitiformes</taxon>
        <taxon>Ixodida</taxon>
        <taxon>Ixodoidea</taxon>
        <taxon>Ixodidae</taxon>
        <taxon>Haemaphysalinae</taxon>
        <taxon>Haemaphysalis</taxon>
    </lineage>
</organism>
<evidence type="ECO:0000256" key="3">
    <source>
        <dbReference type="SAM" id="MobiDB-lite"/>
    </source>
</evidence>
<dbReference type="VEuPathDB" id="VectorBase:HLOH_063427"/>
<dbReference type="InterPro" id="IPR019791">
    <property type="entry name" value="Haem_peroxidase_animal"/>
</dbReference>